<feature type="compositionally biased region" description="Polar residues" evidence="1">
    <location>
        <begin position="65"/>
        <end position="97"/>
    </location>
</feature>
<protein>
    <submittedName>
        <fullName evidence="2">Uncharacterized protein</fullName>
    </submittedName>
</protein>
<feature type="compositionally biased region" description="Basic and acidic residues" evidence="1">
    <location>
        <begin position="156"/>
        <end position="174"/>
    </location>
</feature>
<organism evidence="2 3">
    <name type="scientific">Filobasidium floriforme</name>
    <dbReference type="NCBI Taxonomy" id="5210"/>
    <lineage>
        <taxon>Eukaryota</taxon>
        <taxon>Fungi</taxon>
        <taxon>Dikarya</taxon>
        <taxon>Basidiomycota</taxon>
        <taxon>Agaricomycotina</taxon>
        <taxon>Tremellomycetes</taxon>
        <taxon>Filobasidiales</taxon>
        <taxon>Filobasidiaceae</taxon>
        <taxon>Filobasidium</taxon>
    </lineage>
</organism>
<dbReference type="EMBL" id="JABELV010000122">
    <property type="protein sequence ID" value="KAG7530298.1"/>
    <property type="molecule type" value="Genomic_DNA"/>
</dbReference>
<keyword evidence="3" id="KW-1185">Reference proteome</keyword>
<accession>A0A8K0JHJ5</accession>
<dbReference type="AlphaFoldDB" id="A0A8K0JHJ5"/>
<dbReference type="Proteomes" id="UP000812966">
    <property type="component" value="Unassembled WGS sequence"/>
</dbReference>
<proteinExistence type="predicted"/>
<comment type="caution">
    <text evidence="2">The sequence shown here is derived from an EMBL/GenBank/DDBJ whole genome shotgun (WGS) entry which is preliminary data.</text>
</comment>
<evidence type="ECO:0000313" key="2">
    <source>
        <dbReference type="EMBL" id="KAG7530298.1"/>
    </source>
</evidence>
<name>A0A8K0JHJ5_9TREE</name>
<sequence length="391" mass="42404">MSSSSNKMTTKPSNLFRSSLVLIDETDGRVLDVLTQQQEGNDPHLQGVTPSIAASSQHLDRPADWTSSDISLRTISKPQPQSVASSTSDDITTSENPATDIALDTRTDRFLTFRRNEDFARTLAGSGWRRTTFYTDARTSVASFFTAYDDGGEGADNDHTAKTKLEVDPHDSRRAGGNGIGGRGARDESGRNPADQKSIELFSRPHPDDLVTQSETGDADEPEHTDPSPDTSKAADTAYLDRFWATIFANTDKGKADEPWIVTVSLDMSKWFISGLTSLVSRTSALLLGPTSGRADVDSAHGFPGTSPIREPSEEDLGSIPLSPTTMAWHNLALNTQAGRLNELGSGEERPVEMSRLGLWYIQEDGTSRQIWAGNRASEKSGLNEPEGTAQ</sequence>
<evidence type="ECO:0000313" key="3">
    <source>
        <dbReference type="Proteomes" id="UP000812966"/>
    </source>
</evidence>
<feature type="region of interest" description="Disordered" evidence="1">
    <location>
        <begin position="54"/>
        <end position="99"/>
    </location>
</feature>
<feature type="region of interest" description="Disordered" evidence="1">
    <location>
        <begin position="297"/>
        <end position="316"/>
    </location>
</feature>
<gene>
    <name evidence="2" type="ORF">FFLO_05131</name>
</gene>
<evidence type="ECO:0000256" key="1">
    <source>
        <dbReference type="SAM" id="MobiDB-lite"/>
    </source>
</evidence>
<feature type="region of interest" description="Disordered" evidence="1">
    <location>
        <begin position="151"/>
        <end position="234"/>
    </location>
</feature>
<reference evidence="2" key="1">
    <citation type="submission" date="2020-04" db="EMBL/GenBank/DDBJ databases">
        <title>Analysis of mating type loci in Filobasidium floriforme.</title>
        <authorList>
            <person name="Nowrousian M."/>
        </authorList>
    </citation>
    <scope>NUCLEOTIDE SEQUENCE</scope>
    <source>
        <strain evidence="2">CBS 6242</strain>
    </source>
</reference>